<protein>
    <recommendedName>
        <fullName evidence="4">YlbF family regulator</fullName>
    </recommendedName>
</protein>
<dbReference type="InterPro" id="IPR023378">
    <property type="entry name" value="YheA/YmcA-like_dom_sf"/>
</dbReference>
<sequence>MKKLNKEIEEKAKALNQWILDQEVVKEFQKYETLIHNNPDLLNTEEELKDIQKQIVNAKHQGIDCQKLIESYENKRKLFDENPIVYNYLLLKQEVNDLVTQIQDDINEQLQKKVD</sequence>
<feature type="coiled-coil region" evidence="1">
    <location>
        <begin position="1"/>
        <end position="61"/>
    </location>
</feature>
<dbReference type="OrthoDB" id="1645041at2"/>
<evidence type="ECO:0000256" key="1">
    <source>
        <dbReference type="SAM" id="Coils"/>
    </source>
</evidence>
<dbReference type="RefSeq" id="WP_008788846.1">
    <property type="nucleotide sequence ID" value="NZ_AKCB01000003.1"/>
</dbReference>
<name>E7GAE8_9FIRM</name>
<reference evidence="2 3" key="1">
    <citation type="submission" date="2010-12" db="EMBL/GenBank/DDBJ databases">
        <title>The Genome Sequence of Coprobacillus sp. strain 29_1.</title>
        <authorList>
            <consortium name="The Broad Institute Genome Sequencing Platform"/>
            <person name="Earl A."/>
            <person name="Ward D."/>
            <person name="Feldgarden M."/>
            <person name="Gevers D."/>
            <person name="Daigneault M."/>
            <person name="Sibley C.D."/>
            <person name="White A."/>
            <person name="Strauss J."/>
            <person name="Allen-Vercoe E."/>
            <person name="Young S.K."/>
            <person name="Zeng Q."/>
            <person name="Gargeya S."/>
            <person name="Fitzgerald M."/>
            <person name="Haas B."/>
            <person name="Abouelleil A."/>
            <person name="Alvarado L."/>
            <person name="Arachchi H.M."/>
            <person name="Berlin A."/>
            <person name="Brown A."/>
            <person name="Chapman S.B."/>
            <person name="Chen Z."/>
            <person name="Dunbar C."/>
            <person name="Freedman E."/>
            <person name="Gearin G."/>
            <person name="Gellesch M."/>
            <person name="Goldberg J."/>
            <person name="Griggs A."/>
            <person name="Gujja S."/>
            <person name="Heilman E."/>
            <person name="Heiman D."/>
            <person name="Howarth C."/>
            <person name="Larson L."/>
            <person name="Lui A."/>
            <person name="MacDonald P.J.P."/>
            <person name="Mehta T."/>
            <person name="Montmayeur A."/>
            <person name="Murphy C."/>
            <person name="Neiman D."/>
            <person name="Pearson M."/>
            <person name="Priest M."/>
            <person name="Roberts A."/>
            <person name="Saif S."/>
            <person name="Shea T."/>
            <person name="Shenoy N."/>
            <person name="Sisk P."/>
            <person name="Stolte C."/>
            <person name="Sykes S."/>
            <person name="White J."/>
            <person name="Yandava C."/>
            <person name="Nusbaum C."/>
            <person name="Birren B."/>
        </authorList>
    </citation>
    <scope>NUCLEOTIDE SEQUENCE [LARGE SCALE GENOMIC DNA]</scope>
    <source>
        <strain evidence="2 3">29_1</strain>
    </source>
</reference>
<evidence type="ECO:0008006" key="4">
    <source>
        <dbReference type="Google" id="ProtNLM"/>
    </source>
</evidence>
<proteinExistence type="predicted"/>
<dbReference type="eggNOG" id="ENOG5033J2G">
    <property type="taxonomic scope" value="Bacteria"/>
</dbReference>
<dbReference type="EMBL" id="ADKX01000030">
    <property type="protein sequence ID" value="EFW05156.1"/>
    <property type="molecule type" value="Genomic_DNA"/>
</dbReference>
<gene>
    <name evidence="2" type="ORF">HMPREF9488_01738</name>
</gene>
<evidence type="ECO:0000313" key="2">
    <source>
        <dbReference type="EMBL" id="EFW05156.1"/>
    </source>
</evidence>
<dbReference type="HOGENOM" id="CLU_2142082_0_0_9"/>
<dbReference type="Gene3D" id="1.20.1500.10">
    <property type="entry name" value="YheA/YmcA-like"/>
    <property type="match status" value="1"/>
</dbReference>
<dbReference type="AlphaFoldDB" id="E7GAE8"/>
<dbReference type="InterPro" id="IPR010368">
    <property type="entry name" value="Com_YlbF"/>
</dbReference>
<comment type="caution">
    <text evidence="2">The sequence shown here is derived from an EMBL/GenBank/DDBJ whole genome shotgun (WGS) entry which is preliminary data.</text>
</comment>
<evidence type="ECO:0000313" key="3">
    <source>
        <dbReference type="Proteomes" id="UP000003157"/>
    </source>
</evidence>
<dbReference type="GeneID" id="78231336"/>
<dbReference type="SUPFAM" id="SSF158622">
    <property type="entry name" value="YheA/YmcA-like"/>
    <property type="match status" value="1"/>
</dbReference>
<dbReference type="STRING" id="100884.GCA_000269565_03580"/>
<dbReference type="Pfam" id="PF06133">
    <property type="entry name" value="Com_YlbF"/>
    <property type="match status" value="1"/>
</dbReference>
<keyword evidence="1" id="KW-0175">Coiled coil</keyword>
<accession>E7GAE8</accession>
<organism evidence="2 3">
    <name type="scientific">Coprobacillus cateniformis</name>
    <dbReference type="NCBI Taxonomy" id="100884"/>
    <lineage>
        <taxon>Bacteria</taxon>
        <taxon>Bacillati</taxon>
        <taxon>Bacillota</taxon>
        <taxon>Erysipelotrichia</taxon>
        <taxon>Erysipelotrichales</taxon>
        <taxon>Coprobacillaceae</taxon>
        <taxon>Coprobacillus</taxon>
    </lineage>
</organism>
<keyword evidence="3" id="KW-1185">Reference proteome</keyword>
<dbReference type="Proteomes" id="UP000003157">
    <property type="component" value="Unassembled WGS sequence"/>
</dbReference>